<dbReference type="Gramene" id="OPUNC01G23570.1">
    <property type="protein sequence ID" value="OPUNC01G23570.1"/>
    <property type="gene ID" value="OPUNC01G23570"/>
</dbReference>
<dbReference type="HOGENOM" id="CLU_1734431_0_0_1"/>
<accession>A0A0E0JLE7</accession>
<dbReference type="AlphaFoldDB" id="A0A0E0JLE7"/>
<proteinExistence type="predicted"/>
<keyword evidence="3" id="KW-1185">Reference proteome</keyword>
<reference evidence="2" key="1">
    <citation type="submission" date="2015-04" db="UniProtKB">
        <authorList>
            <consortium name="EnsemblPlants"/>
        </authorList>
    </citation>
    <scope>IDENTIFICATION</scope>
</reference>
<dbReference type="EnsemblPlants" id="OPUNC01G23570.1">
    <property type="protein sequence ID" value="OPUNC01G23570.1"/>
    <property type="gene ID" value="OPUNC01G23570"/>
</dbReference>
<name>A0A0E0JLE7_ORYPU</name>
<feature type="compositionally biased region" description="Basic and acidic residues" evidence="1">
    <location>
        <begin position="7"/>
        <end position="30"/>
    </location>
</feature>
<feature type="region of interest" description="Disordered" evidence="1">
    <location>
        <begin position="1"/>
        <end position="30"/>
    </location>
</feature>
<organism evidence="2">
    <name type="scientific">Oryza punctata</name>
    <name type="common">Red rice</name>
    <dbReference type="NCBI Taxonomy" id="4537"/>
    <lineage>
        <taxon>Eukaryota</taxon>
        <taxon>Viridiplantae</taxon>
        <taxon>Streptophyta</taxon>
        <taxon>Embryophyta</taxon>
        <taxon>Tracheophyta</taxon>
        <taxon>Spermatophyta</taxon>
        <taxon>Magnoliopsida</taxon>
        <taxon>Liliopsida</taxon>
        <taxon>Poales</taxon>
        <taxon>Poaceae</taxon>
        <taxon>BOP clade</taxon>
        <taxon>Oryzoideae</taxon>
        <taxon>Oryzeae</taxon>
        <taxon>Oryzinae</taxon>
        <taxon>Oryza</taxon>
    </lineage>
</organism>
<protein>
    <submittedName>
        <fullName evidence="2">Uncharacterized protein</fullName>
    </submittedName>
</protein>
<evidence type="ECO:0000313" key="2">
    <source>
        <dbReference type="EnsemblPlants" id="OPUNC01G23570.1"/>
    </source>
</evidence>
<dbReference type="Proteomes" id="UP000026962">
    <property type="component" value="Chromosome 1"/>
</dbReference>
<evidence type="ECO:0000256" key="1">
    <source>
        <dbReference type="SAM" id="MobiDB-lite"/>
    </source>
</evidence>
<reference evidence="2" key="2">
    <citation type="submission" date="2018-05" db="EMBL/GenBank/DDBJ databases">
        <title>OpunRS2 (Oryza punctata Reference Sequence Version 2).</title>
        <authorList>
            <person name="Zhang J."/>
            <person name="Kudrna D."/>
            <person name="Lee S."/>
            <person name="Talag J."/>
            <person name="Welchert J."/>
            <person name="Wing R.A."/>
        </authorList>
    </citation>
    <scope>NUCLEOTIDE SEQUENCE [LARGE SCALE GENOMIC DNA]</scope>
</reference>
<sequence>MIQHEGSALREEEKNKDQQKWRRSEQRRQWREENKWTQVTLLVEKEKARQDMEEEWPYPLLSKEIDARHRAKKISDGNSCSSLAVLIPRTTGWWGIDRRWKPRQKRQAGNRYHWSMHLRMTPWIETWSQALNDVVHETRAYDHNTYEQYMA</sequence>
<evidence type="ECO:0000313" key="3">
    <source>
        <dbReference type="Proteomes" id="UP000026962"/>
    </source>
</evidence>